<dbReference type="Proteomes" id="UP000639010">
    <property type="component" value="Unassembled WGS sequence"/>
</dbReference>
<gene>
    <name evidence="1" type="ORF">H4684_003128</name>
</gene>
<evidence type="ECO:0000313" key="2">
    <source>
        <dbReference type="Proteomes" id="UP000639010"/>
    </source>
</evidence>
<dbReference type="EMBL" id="JADBGG010000027">
    <property type="protein sequence ID" value="MBE1426462.1"/>
    <property type="molecule type" value="Genomic_DNA"/>
</dbReference>
<accession>A0ABR9H6Y1</accession>
<organism evidence="1 2">
    <name type="scientific">Desulfomicrobium macestii</name>
    <dbReference type="NCBI Taxonomy" id="90731"/>
    <lineage>
        <taxon>Bacteria</taxon>
        <taxon>Pseudomonadati</taxon>
        <taxon>Thermodesulfobacteriota</taxon>
        <taxon>Desulfovibrionia</taxon>
        <taxon>Desulfovibrionales</taxon>
        <taxon>Desulfomicrobiaceae</taxon>
        <taxon>Desulfomicrobium</taxon>
    </lineage>
</organism>
<sequence>MEAMKTSEAADMIEQSLRILYPKIRDNPGGTELGGVYWRLNSLLSLYINPRLELDKLHQEIEILNTAIEYCIDNIKNMIEGNYHIKIQEDMNKLHDAYHAHYFGYLKLLKK</sequence>
<dbReference type="RefSeq" id="WP_192624442.1">
    <property type="nucleotide sequence ID" value="NZ_JADBGG010000027.1"/>
</dbReference>
<reference evidence="1 2" key="1">
    <citation type="submission" date="2020-10" db="EMBL/GenBank/DDBJ databases">
        <title>Genomic Encyclopedia of Type Strains, Phase IV (KMG-IV): sequencing the most valuable type-strain genomes for metagenomic binning, comparative biology and taxonomic classification.</title>
        <authorList>
            <person name="Goeker M."/>
        </authorList>
    </citation>
    <scope>NUCLEOTIDE SEQUENCE [LARGE SCALE GENOMIC DNA]</scope>
    <source>
        <strain evidence="1 2">DSM 4194</strain>
    </source>
</reference>
<evidence type="ECO:0000313" key="1">
    <source>
        <dbReference type="EMBL" id="MBE1426462.1"/>
    </source>
</evidence>
<name>A0ABR9H6Y1_9BACT</name>
<comment type="caution">
    <text evidence="1">The sequence shown here is derived from an EMBL/GenBank/DDBJ whole genome shotgun (WGS) entry which is preliminary data.</text>
</comment>
<protein>
    <submittedName>
        <fullName evidence="1">Uncharacterized protein</fullName>
    </submittedName>
</protein>
<keyword evidence="2" id="KW-1185">Reference proteome</keyword>
<proteinExistence type="predicted"/>